<comment type="caution">
    <text evidence="1">The sequence shown here is derived from an EMBL/GenBank/DDBJ whole genome shotgun (WGS) entry which is preliminary data.</text>
</comment>
<gene>
    <name evidence="2" type="ORF">BJ975_002031</name>
    <name evidence="1" type="ORF">IDH50_18030</name>
</gene>
<proteinExistence type="predicted"/>
<evidence type="ECO:0000313" key="3">
    <source>
        <dbReference type="Proteomes" id="UP000587211"/>
    </source>
</evidence>
<sequence>MSVYLAWTEREPEDLEGPWVEARTIAPGLLLVESSETLSVVYHAIKWSLPDDAALIVTPVDRTPKLRGLEPGTTSWLRERTSPAGS</sequence>
<evidence type="ECO:0000313" key="4">
    <source>
        <dbReference type="Proteomes" id="UP000659061"/>
    </source>
</evidence>
<protein>
    <submittedName>
        <fullName evidence="1">Uncharacterized protein</fullName>
    </submittedName>
</protein>
<dbReference type="AlphaFoldDB" id="A0A8I0G3D0"/>
<dbReference type="Proteomes" id="UP000587211">
    <property type="component" value="Unassembled WGS sequence"/>
</dbReference>
<organism evidence="1 4">
    <name type="scientific">Aeromicrobium tamlense</name>
    <dbReference type="NCBI Taxonomy" id="375541"/>
    <lineage>
        <taxon>Bacteria</taxon>
        <taxon>Bacillati</taxon>
        <taxon>Actinomycetota</taxon>
        <taxon>Actinomycetes</taxon>
        <taxon>Propionibacteriales</taxon>
        <taxon>Nocardioidaceae</taxon>
        <taxon>Aeromicrobium</taxon>
    </lineage>
</organism>
<evidence type="ECO:0000313" key="1">
    <source>
        <dbReference type="EMBL" id="MBD1272149.1"/>
    </source>
</evidence>
<evidence type="ECO:0000313" key="2">
    <source>
        <dbReference type="EMBL" id="NYI38656.1"/>
    </source>
</evidence>
<dbReference type="EMBL" id="JACBZN010000001">
    <property type="protein sequence ID" value="NYI38656.1"/>
    <property type="molecule type" value="Genomic_DNA"/>
</dbReference>
<name>A0A8I0G3D0_9ACTN</name>
<reference evidence="2 3" key="1">
    <citation type="submission" date="2020-07" db="EMBL/GenBank/DDBJ databases">
        <title>Sequencing the genomes of 1000 actinobacteria strains.</title>
        <authorList>
            <person name="Klenk H.-P."/>
        </authorList>
    </citation>
    <scope>NUCLEOTIDE SEQUENCE [LARGE SCALE GENOMIC DNA]</scope>
    <source>
        <strain evidence="2 3">DSM 19087</strain>
    </source>
</reference>
<accession>A0A8I0G3D0</accession>
<reference evidence="1" key="2">
    <citation type="submission" date="2020-09" db="EMBL/GenBank/DDBJ databases">
        <title>Novel species in genus Aeromicrobium.</title>
        <authorList>
            <person name="Zhang G."/>
        </authorList>
    </citation>
    <scope>NUCLEOTIDE SEQUENCE</scope>
    <source>
        <strain evidence="1">SSW1-57</strain>
    </source>
</reference>
<dbReference type="RefSeq" id="WP_179425582.1">
    <property type="nucleotide sequence ID" value="NZ_BAAAMP010000020.1"/>
</dbReference>
<dbReference type="EMBL" id="JACWMT010000004">
    <property type="protein sequence ID" value="MBD1272149.1"/>
    <property type="molecule type" value="Genomic_DNA"/>
</dbReference>
<dbReference type="Proteomes" id="UP000659061">
    <property type="component" value="Unassembled WGS sequence"/>
</dbReference>
<keyword evidence="3" id="KW-1185">Reference proteome</keyword>